<gene>
    <name evidence="2" type="ORF">BDN70DRAFT_898186</name>
</gene>
<dbReference type="AlphaFoldDB" id="A0A9P5YTX1"/>
<dbReference type="EMBL" id="MU155334">
    <property type="protein sequence ID" value="KAF9475384.1"/>
    <property type="molecule type" value="Genomic_DNA"/>
</dbReference>
<proteinExistence type="predicted"/>
<comment type="caution">
    <text evidence="2">The sequence shown here is derived from an EMBL/GenBank/DDBJ whole genome shotgun (WGS) entry which is preliminary data.</text>
</comment>
<dbReference type="Proteomes" id="UP000807469">
    <property type="component" value="Unassembled WGS sequence"/>
</dbReference>
<organism evidence="2 3">
    <name type="scientific">Pholiota conissans</name>
    <dbReference type="NCBI Taxonomy" id="109636"/>
    <lineage>
        <taxon>Eukaryota</taxon>
        <taxon>Fungi</taxon>
        <taxon>Dikarya</taxon>
        <taxon>Basidiomycota</taxon>
        <taxon>Agaricomycotina</taxon>
        <taxon>Agaricomycetes</taxon>
        <taxon>Agaricomycetidae</taxon>
        <taxon>Agaricales</taxon>
        <taxon>Agaricineae</taxon>
        <taxon>Strophariaceae</taxon>
        <taxon>Pholiota</taxon>
    </lineage>
</organism>
<keyword evidence="3" id="KW-1185">Reference proteome</keyword>
<reference evidence="2" key="1">
    <citation type="submission" date="2020-11" db="EMBL/GenBank/DDBJ databases">
        <authorList>
            <consortium name="DOE Joint Genome Institute"/>
            <person name="Ahrendt S."/>
            <person name="Riley R."/>
            <person name="Andreopoulos W."/>
            <person name="Labutti K."/>
            <person name="Pangilinan J."/>
            <person name="Ruiz-Duenas F.J."/>
            <person name="Barrasa J.M."/>
            <person name="Sanchez-Garcia M."/>
            <person name="Camarero S."/>
            <person name="Miyauchi S."/>
            <person name="Serrano A."/>
            <person name="Linde D."/>
            <person name="Babiker R."/>
            <person name="Drula E."/>
            <person name="Ayuso-Fernandez I."/>
            <person name="Pacheco R."/>
            <person name="Padilla G."/>
            <person name="Ferreira P."/>
            <person name="Barriuso J."/>
            <person name="Kellner H."/>
            <person name="Castanera R."/>
            <person name="Alfaro M."/>
            <person name="Ramirez L."/>
            <person name="Pisabarro A.G."/>
            <person name="Kuo A."/>
            <person name="Tritt A."/>
            <person name="Lipzen A."/>
            <person name="He G."/>
            <person name="Yan M."/>
            <person name="Ng V."/>
            <person name="Cullen D."/>
            <person name="Martin F."/>
            <person name="Rosso M.-N."/>
            <person name="Henrissat B."/>
            <person name="Hibbett D."/>
            <person name="Martinez A.T."/>
            <person name="Grigoriev I.V."/>
        </authorList>
    </citation>
    <scope>NUCLEOTIDE SEQUENCE</scope>
    <source>
        <strain evidence="2">CIRM-BRFM 674</strain>
    </source>
</reference>
<feature type="region of interest" description="Disordered" evidence="1">
    <location>
        <begin position="42"/>
        <end position="79"/>
    </location>
</feature>
<accession>A0A9P5YTX1</accession>
<sequence>MSTVSAAGLSGTSPPRDLILRLKKQIKDSDEDWRQKKRRALRNLLLDSPHPAQGPLEGHPRGGGPSKTGRRCTRPTTQELARSTRTPYCRDMPLMRKYGKTRLGFPISNYPWKNMDRKGPGWHFTPLGLCFWTFSCVEDFIGLLKVFSLALAVVHRQLPFSWIEARELTELGWEFSMTVFFVKKYQDQMASFHQNPVRMASAHCGFVWFLIADGNSLWLWLVSSGQLSKKVFIQVLRK</sequence>
<protein>
    <submittedName>
        <fullName evidence="2">Uncharacterized protein</fullName>
    </submittedName>
</protein>
<name>A0A9P5YTX1_9AGAR</name>
<evidence type="ECO:0000313" key="3">
    <source>
        <dbReference type="Proteomes" id="UP000807469"/>
    </source>
</evidence>
<evidence type="ECO:0000313" key="2">
    <source>
        <dbReference type="EMBL" id="KAF9475384.1"/>
    </source>
</evidence>
<evidence type="ECO:0000256" key="1">
    <source>
        <dbReference type="SAM" id="MobiDB-lite"/>
    </source>
</evidence>